<sequence>MAAISVYLLVFAASRTTSTTTSEIHVARLRLGYEHDLLSRLCPEIINQIFTSCIRDTEIHIGEFEDPRNC</sequence>
<dbReference type="Proteomes" id="UP000799767">
    <property type="component" value="Unassembled WGS sequence"/>
</dbReference>
<evidence type="ECO:0000313" key="2">
    <source>
        <dbReference type="EMBL" id="KAF2480156.1"/>
    </source>
</evidence>
<proteinExistence type="predicted"/>
<dbReference type="EMBL" id="MU001640">
    <property type="protein sequence ID" value="KAF2480156.1"/>
    <property type="molecule type" value="Genomic_DNA"/>
</dbReference>
<protein>
    <recommendedName>
        <fullName evidence="4">Secreted protein</fullName>
    </recommendedName>
</protein>
<feature type="signal peptide" evidence="1">
    <location>
        <begin position="1"/>
        <end position="19"/>
    </location>
</feature>
<evidence type="ECO:0008006" key="4">
    <source>
        <dbReference type="Google" id="ProtNLM"/>
    </source>
</evidence>
<accession>A0A6A6PK31</accession>
<name>A0A6A6PK31_9PEZI</name>
<dbReference type="AlphaFoldDB" id="A0A6A6PK31"/>
<gene>
    <name evidence="2" type="ORF">BDY17DRAFT_327137</name>
</gene>
<evidence type="ECO:0000313" key="3">
    <source>
        <dbReference type="Proteomes" id="UP000799767"/>
    </source>
</evidence>
<dbReference type="RefSeq" id="XP_033586726.1">
    <property type="nucleotide sequence ID" value="XM_033737627.1"/>
</dbReference>
<keyword evidence="3" id="KW-1185">Reference proteome</keyword>
<reference evidence="2" key="1">
    <citation type="journal article" date="2020" name="Stud. Mycol.">
        <title>101 Dothideomycetes genomes: a test case for predicting lifestyles and emergence of pathogens.</title>
        <authorList>
            <person name="Haridas S."/>
            <person name="Albert R."/>
            <person name="Binder M."/>
            <person name="Bloem J."/>
            <person name="Labutti K."/>
            <person name="Salamov A."/>
            <person name="Andreopoulos B."/>
            <person name="Baker S."/>
            <person name="Barry K."/>
            <person name="Bills G."/>
            <person name="Bluhm B."/>
            <person name="Cannon C."/>
            <person name="Castanera R."/>
            <person name="Culley D."/>
            <person name="Daum C."/>
            <person name="Ezra D."/>
            <person name="Gonzalez J."/>
            <person name="Henrissat B."/>
            <person name="Kuo A."/>
            <person name="Liang C."/>
            <person name="Lipzen A."/>
            <person name="Lutzoni F."/>
            <person name="Magnuson J."/>
            <person name="Mondo S."/>
            <person name="Nolan M."/>
            <person name="Ohm R."/>
            <person name="Pangilinan J."/>
            <person name="Park H.-J."/>
            <person name="Ramirez L."/>
            <person name="Alfaro M."/>
            <person name="Sun H."/>
            <person name="Tritt A."/>
            <person name="Yoshinaga Y."/>
            <person name="Zwiers L.-H."/>
            <person name="Turgeon B."/>
            <person name="Goodwin S."/>
            <person name="Spatafora J."/>
            <person name="Crous P."/>
            <person name="Grigoriev I."/>
        </authorList>
    </citation>
    <scope>NUCLEOTIDE SEQUENCE</scope>
    <source>
        <strain evidence="2">CBS 113389</strain>
    </source>
</reference>
<organism evidence="2 3">
    <name type="scientific">Neohortaea acidophila</name>
    <dbReference type="NCBI Taxonomy" id="245834"/>
    <lineage>
        <taxon>Eukaryota</taxon>
        <taxon>Fungi</taxon>
        <taxon>Dikarya</taxon>
        <taxon>Ascomycota</taxon>
        <taxon>Pezizomycotina</taxon>
        <taxon>Dothideomycetes</taxon>
        <taxon>Dothideomycetidae</taxon>
        <taxon>Mycosphaerellales</taxon>
        <taxon>Teratosphaeriaceae</taxon>
        <taxon>Neohortaea</taxon>
    </lineage>
</organism>
<dbReference type="GeneID" id="54478629"/>
<keyword evidence="1" id="KW-0732">Signal</keyword>
<evidence type="ECO:0000256" key="1">
    <source>
        <dbReference type="SAM" id="SignalP"/>
    </source>
</evidence>
<feature type="chain" id="PRO_5025491585" description="Secreted protein" evidence="1">
    <location>
        <begin position="20"/>
        <end position="70"/>
    </location>
</feature>